<dbReference type="InterPro" id="IPR051266">
    <property type="entry name" value="CLCR"/>
</dbReference>
<sequence>MANSTSSPCDGCRGDIGLREASFTSECAHNFHLGCVSGTAACPVCAAKWSDTLVTAPAGSPASPFSLASPAQSRAAPSGQTPPPPMGRPFSMLAGAPPPPDGGSLPPATQNPFWLGHAPPAPRPSSCSACQGAIGRGQATVTSECNHTFHLRCISGSVCPVCSARWRDEVTVMPSQPRPVWFPLPTNFNFPPPSSFRRPMPPSPPRPPISAFNDDEPVEPSPLDDGWEVIQEATNNGVLVLTTHCEHPAVARDAAQENFAVLVHAKAPVAAAQASERAPLDLVTVLDVSGSMSGSKLGLLKQAMGFVIDHLGPGDRLSIVTFSCRAHRIIRLTCMTDGGKALAKDAVESLTANGSTNIGDGLRVAAEVLDGRRHGNAVSSVILLSDGQDNHTLRRGGDGPFGGANSYIDLVPRSLRRGNGNGCSTVHTFGFGTDHDAAAMHAIAEVTGGTFSFIQNHAVCLQAGVRVRAYESRVDTDGRTASVDVGELYADEERRFLLLLDVPVAGGDGAEGGSVTRLIKVSCTYRDAATRQPVDVACEDAVVQRPVVVADMEPSVEVARERFRVEAAEDIAAARAAAERGEHAEAARILDRRQEASAAAGLSGDARCAALVAELRELSARVANRREYEQTGRACLLAGKSSHAQQRASTVQLFGSAVPSVGCAPPGAPPAAMGTVASSPKPGFGPPNWTPPFPYPGIPAPTFGAAYATPAMQGMVKSSKKRREQQGP</sequence>
<dbReference type="InterPro" id="IPR036465">
    <property type="entry name" value="vWFA_dom_sf"/>
</dbReference>
<organism evidence="5 6">
    <name type="scientific">Panicum miliaceum</name>
    <name type="common">Proso millet</name>
    <name type="synonym">Broomcorn millet</name>
    <dbReference type="NCBI Taxonomy" id="4540"/>
    <lineage>
        <taxon>Eukaryota</taxon>
        <taxon>Viridiplantae</taxon>
        <taxon>Streptophyta</taxon>
        <taxon>Embryophyta</taxon>
        <taxon>Tracheophyta</taxon>
        <taxon>Spermatophyta</taxon>
        <taxon>Magnoliopsida</taxon>
        <taxon>Liliopsida</taxon>
        <taxon>Poales</taxon>
        <taxon>Poaceae</taxon>
        <taxon>PACMAD clade</taxon>
        <taxon>Panicoideae</taxon>
        <taxon>Panicodae</taxon>
        <taxon>Paniceae</taxon>
        <taxon>Panicinae</taxon>
        <taxon>Panicum</taxon>
        <taxon>Panicum sect. Panicum</taxon>
    </lineage>
</organism>
<evidence type="ECO:0000256" key="2">
    <source>
        <dbReference type="SAM" id="MobiDB-lite"/>
    </source>
</evidence>
<dbReference type="InterPro" id="IPR013083">
    <property type="entry name" value="Znf_RING/FYVE/PHD"/>
</dbReference>
<dbReference type="OrthoDB" id="687730at2759"/>
<keyword evidence="1" id="KW-0863">Zinc-finger</keyword>
<evidence type="ECO:0000259" key="3">
    <source>
        <dbReference type="PROSITE" id="PS50089"/>
    </source>
</evidence>
<dbReference type="Gene3D" id="3.30.40.10">
    <property type="entry name" value="Zinc/RING finger domain, C3HC4 (zinc finger)"/>
    <property type="match status" value="1"/>
</dbReference>
<evidence type="ECO:0008006" key="7">
    <source>
        <dbReference type="Google" id="ProtNLM"/>
    </source>
</evidence>
<feature type="region of interest" description="Disordered" evidence="2">
    <location>
        <begin position="59"/>
        <end position="120"/>
    </location>
</feature>
<dbReference type="Gene3D" id="3.40.50.410">
    <property type="entry name" value="von Willebrand factor, type A domain"/>
    <property type="match status" value="1"/>
</dbReference>
<dbReference type="PANTHER" id="PTHR10579">
    <property type="entry name" value="CALCIUM-ACTIVATED CHLORIDE CHANNEL REGULATOR"/>
    <property type="match status" value="1"/>
</dbReference>
<keyword evidence="1" id="KW-0479">Metal-binding</keyword>
<reference evidence="6" key="1">
    <citation type="journal article" date="2019" name="Nat. Commun.">
        <title>The genome of broomcorn millet.</title>
        <authorList>
            <person name="Zou C."/>
            <person name="Miki D."/>
            <person name="Li D."/>
            <person name="Tang Q."/>
            <person name="Xiao L."/>
            <person name="Rajput S."/>
            <person name="Deng P."/>
            <person name="Jia W."/>
            <person name="Huang R."/>
            <person name="Zhang M."/>
            <person name="Sun Y."/>
            <person name="Hu J."/>
            <person name="Fu X."/>
            <person name="Schnable P.S."/>
            <person name="Li F."/>
            <person name="Zhang H."/>
            <person name="Feng B."/>
            <person name="Zhu X."/>
            <person name="Liu R."/>
            <person name="Schnable J.C."/>
            <person name="Zhu J.-K."/>
            <person name="Zhang H."/>
        </authorList>
    </citation>
    <scope>NUCLEOTIDE SEQUENCE [LARGE SCALE GENOMIC DNA]</scope>
</reference>
<dbReference type="Pfam" id="PF00092">
    <property type="entry name" value="VWA"/>
    <property type="match status" value="1"/>
</dbReference>
<feature type="domain" description="RING-type" evidence="3">
    <location>
        <begin position="9"/>
        <end position="45"/>
    </location>
</feature>
<dbReference type="SUPFAM" id="SSF57850">
    <property type="entry name" value="RING/U-box"/>
    <property type="match status" value="2"/>
</dbReference>
<dbReference type="Proteomes" id="UP000275267">
    <property type="component" value="Unassembled WGS sequence"/>
</dbReference>
<dbReference type="PROSITE" id="PS50234">
    <property type="entry name" value="VWFA"/>
    <property type="match status" value="1"/>
</dbReference>
<dbReference type="AlphaFoldDB" id="A0A3L6SLW6"/>
<dbReference type="PROSITE" id="PS50089">
    <property type="entry name" value="ZF_RING_2"/>
    <property type="match status" value="2"/>
</dbReference>
<proteinExistence type="predicted"/>
<feature type="region of interest" description="Disordered" evidence="2">
    <location>
        <begin position="197"/>
        <end position="221"/>
    </location>
</feature>
<feature type="compositionally biased region" description="Pro residues" evidence="2">
    <location>
        <begin position="197"/>
        <end position="208"/>
    </location>
</feature>
<dbReference type="SMART" id="SM00184">
    <property type="entry name" value="RING"/>
    <property type="match status" value="2"/>
</dbReference>
<keyword evidence="6" id="KW-1185">Reference proteome</keyword>
<protein>
    <recommendedName>
        <fullName evidence="7">RING-type domain-containing protein</fullName>
    </recommendedName>
</protein>
<feature type="compositionally biased region" description="Low complexity" evidence="2">
    <location>
        <begin position="59"/>
        <end position="73"/>
    </location>
</feature>
<dbReference type="Pfam" id="PF17123">
    <property type="entry name" value="zf-RING_11"/>
    <property type="match status" value="1"/>
</dbReference>
<dbReference type="SMART" id="SM00327">
    <property type="entry name" value="VWA"/>
    <property type="match status" value="1"/>
</dbReference>
<dbReference type="EMBL" id="PQIB02000004">
    <property type="protein sequence ID" value="RLN23632.1"/>
    <property type="molecule type" value="Genomic_DNA"/>
</dbReference>
<dbReference type="GO" id="GO:0008270">
    <property type="term" value="F:zinc ion binding"/>
    <property type="evidence" value="ECO:0007669"/>
    <property type="project" value="UniProtKB-KW"/>
</dbReference>
<evidence type="ECO:0000259" key="4">
    <source>
        <dbReference type="PROSITE" id="PS50234"/>
    </source>
</evidence>
<dbReference type="InterPro" id="IPR032838">
    <property type="entry name" value="Vwaint_dom"/>
</dbReference>
<dbReference type="SUPFAM" id="SSF53300">
    <property type="entry name" value="vWA-like"/>
    <property type="match status" value="1"/>
</dbReference>
<keyword evidence="1" id="KW-0862">Zinc</keyword>
<comment type="caution">
    <text evidence="5">The sequence shown here is derived from an EMBL/GenBank/DDBJ whole genome shotgun (WGS) entry which is preliminary data.</text>
</comment>
<gene>
    <name evidence="5" type="ORF">C2845_PM07G28820</name>
</gene>
<feature type="domain" description="RING-type" evidence="3">
    <location>
        <begin position="127"/>
        <end position="163"/>
    </location>
</feature>
<accession>A0A3L6SLW6</accession>
<evidence type="ECO:0000313" key="5">
    <source>
        <dbReference type="EMBL" id="RLN23632.1"/>
    </source>
</evidence>
<dbReference type="InterPro" id="IPR002035">
    <property type="entry name" value="VWF_A"/>
</dbReference>
<evidence type="ECO:0000256" key="1">
    <source>
        <dbReference type="PROSITE-ProRule" id="PRU00175"/>
    </source>
</evidence>
<dbReference type="InterPro" id="IPR001841">
    <property type="entry name" value="Znf_RING"/>
</dbReference>
<name>A0A3L6SLW6_PANMI</name>
<evidence type="ECO:0000313" key="6">
    <source>
        <dbReference type="Proteomes" id="UP000275267"/>
    </source>
</evidence>
<dbReference type="PANTHER" id="PTHR10579:SF135">
    <property type="entry name" value="OS12G0203500 PROTEIN"/>
    <property type="match status" value="1"/>
</dbReference>
<dbReference type="Pfam" id="PF14624">
    <property type="entry name" value="Vwaint"/>
    <property type="match status" value="1"/>
</dbReference>
<feature type="domain" description="VWFA" evidence="4">
    <location>
        <begin position="281"/>
        <end position="474"/>
    </location>
</feature>
<dbReference type="STRING" id="4540.A0A3L6SLW6"/>